<dbReference type="Gramene" id="ESQ27794">
    <property type="protein sequence ID" value="ESQ27794"/>
    <property type="gene ID" value="EUTSA_v10019361mg"/>
</dbReference>
<dbReference type="CDD" id="cd01959">
    <property type="entry name" value="nsLTP2"/>
    <property type="match status" value="1"/>
</dbReference>
<proteinExistence type="predicted"/>
<keyword evidence="3" id="KW-0732">Signal</keyword>
<evidence type="ECO:0000256" key="3">
    <source>
        <dbReference type="SAM" id="SignalP"/>
    </source>
</evidence>
<feature type="chain" id="PRO_5004720494" description="Bifunctional inhibitor/plant lipid transfer protein/seed storage helical domain-containing protein" evidence="3">
    <location>
        <begin position="30"/>
        <end position="98"/>
    </location>
</feature>
<reference evidence="5 6" key="1">
    <citation type="journal article" date="2013" name="Front. Plant Sci.">
        <title>The Reference Genome of the Halophytic Plant Eutrema salsugineum.</title>
        <authorList>
            <person name="Yang R."/>
            <person name="Jarvis D.E."/>
            <person name="Chen H."/>
            <person name="Beilstein M.A."/>
            <person name="Grimwood J."/>
            <person name="Jenkins J."/>
            <person name="Shu S."/>
            <person name="Prochnik S."/>
            <person name="Xin M."/>
            <person name="Ma C."/>
            <person name="Schmutz J."/>
            <person name="Wing R.A."/>
            <person name="Mitchell-Olds T."/>
            <person name="Schumaker K.S."/>
            <person name="Wang X."/>
        </authorList>
    </citation>
    <scope>NUCLEOTIDE SEQUENCE [LARGE SCALE GENOMIC DNA]</scope>
</reference>
<dbReference type="OrthoDB" id="665742at2759"/>
<keyword evidence="1" id="KW-0813">Transport</keyword>
<evidence type="ECO:0000313" key="6">
    <source>
        <dbReference type="Proteomes" id="UP000030689"/>
    </source>
</evidence>
<keyword evidence="2" id="KW-0446">Lipid-binding</keyword>
<dbReference type="InterPro" id="IPR033872">
    <property type="entry name" value="nsLTP2"/>
</dbReference>
<name>V4K9Q6_EUTSA</name>
<dbReference type="OMA" id="VKEQQHC"/>
<dbReference type="Gene3D" id="1.10.110.10">
    <property type="entry name" value="Plant lipid-transfer and hydrophobic proteins"/>
    <property type="match status" value="1"/>
</dbReference>
<dbReference type="KEGG" id="eus:EUTSA_v10019361mg"/>
<dbReference type="SUPFAM" id="SSF47699">
    <property type="entry name" value="Bifunctional inhibitor/lipid-transfer protein/seed storage 2S albumin"/>
    <property type="match status" value="1"/>
</dbReference>
<dbReference type="EMBL" id="KI517953">
    <property type="protein sequence ID" value="ESQ27794.1"/>
    <property type="molecule type" value="Genomic_DNA"/>
</dbReference>
<accession>V4K9Q6</accession>
<sequence>MKGACTKPVLFTFAILLFLIVAQENRVAAVETCDPTQLSPCVDAIQRGSTPTRLCCTRVKKQKHCVCQYLKNPTFKSFINSPKARKIATYCGCPYPKC</sequence>
<organism evidence="5 6">
    <name type="scientific">Eutrema salsugineum</name>
    <name type="common">Saltwater cress</name>
    <name type="synonym">Sisymbrium salsugineum</name>
    <dbReference type="NCBI Taxonomy" id="72664"/>
    <lineage>
        <taxon>Eukaryota</taxon>
        <taxon>Viridiplantae</taxon>
        <taxon>Streptophyta</taxon>
        <taxon>Embryophyta</taxon>
        <taxon>Tracheophyta</taxon>
        <taxon>Spermatophyta</taxon>
        <taxon>Magnoliopsida</taxon>
        <taxon>eudicotyledons</taxon>
        <taxon>Gunneridae</taxon>
        <taxon>Pentapetalae</taxon>
        <taxon>rosids</taxon>
        <taxon>malvids</taxon>
        <taxon>Brassicales</taxon>
        <taxon>Brassicaceae</taxon>
        <taxon>Eutremeae</taxon>
        <taxon>Eutrema</taxon>
    </lineage>
</organism>
<dbReference type="PANTHER" id="PTHR33214">
    <property type="entry name" value="BIFUNCTIONAL INHIBITOR/LIPID-TRANSFER PROTEIN/SEED STORAGE 2S ALBUMIN SUPERFAMILY PROTEIN"/>
    <property type="match status" value="1"/>
</dbReference>
<evidence type="ECO:0000259" key="4">
    <source>
        <dbReference type="Pfam" id="PF00234"/>
    </source>
</evidence>
<keyword evidence="6" id="KW-1185">Reference proteome</keyword>
<dbReference type="AlphaFoldDB" id="V4K9Q6"/>
<dbReference type="STRING" id="72664.V4K9Q6"/>
<dbReference type="InterPro" id="IPR036312">
    <property type="entry name" value="Bifun_inhib/LTP/seed_sf"/>
</dbReference>
<protein>
    <recommendedName>
        <fullName evidence="4">Bifunctional inhibitor/plant lipid transfer protein/seed storage helical domain-containing protein</fullName>
    </recommendedName>
</protein>
<evidence type="ECO:0000256" key="2">
    <source>
        <dbReference type="ARBA" id="ARBA00023121"/>
    </source>
</evidence>
<dbReference type="InterPro" id="IPR016140">
    <property type="entry name" value="Bifunc_inhib/LTP/seed_store"/>
</dbReference>
<dbReference type="Pfam" id="PF00234">
    <property type="entry name" value="Tryp_alpha_amyl"/>
    <property type="match status" value="1"/>
</dbReference>
<feature type="domain" description="Bifunctional inhibitor/plant lipid transfer protein/seed storage helical" evidence="4">
    <location>
        <begin position="35"/>
        <end position="98"/>
    </location>
</feature>
<dbReference type="GO" id="GO:0008289">
    <property type="term" value="F:lipid binding"/>
    <property type="evidence" value="ECO:0007669"/>
    <property type="project" value="UniProtKB-KW"/>
</dbReference>
<feature type="signal peptide" evidence="3">
    <location>
        <begin position="1"/>
        <end position="29"/>
    </location>
</feature>
<dbReference type="PANTHER" id="PTHR33214:SF30">
    <property type="entry name" value="BIFUNCTIONAL INHIBITOR_LIPID-TRANSFER PROTEIN_SEED STORAGE 2S ALBUMIN SUPERFAMILY PROTEIN"/>
    <property type="match status" value="1"/>
</dbReference>
<gene>
    <name evidence="5" type="ORF">EUTSA_v10019361mg</name>
</gene>
<dbReference type="GO" id="GO:0006869">
    <property type="term" value="P:lipid transport"/>
    <property type="evidence" value="ECO:0007669"/>
    <property type="project" value="InterPro"/>
</dbReference>
<evidence type="ECO:0000313" key="5">
    <source>
        <dbReference type="EMBL" id="ESQ27794.1"/>
    </source>
</evidence>
<evidence type="ECO:0000256" key="1">
    <source>
        <dbReference type="ARBA" id="ARBA00022448"/>
    </source>
</evidence>
<dbReference type="Proteomes" id="UP000030689">
    <property type="component" value="Unassembled WGS sequence"/>
</dbReference>